<accession>X1EMG3</accession>
<evidence type="ECO:0000313" key="1">
    <source>
        <dbReference type="EMBL" id="GAH21520.1"/>
    </source>
</evidence>
<organism evidence="1">
    <name type="scientific">marine sediment metagenome</name>
    <dbReference type="NCBI Taxonomy" id="412755"/>
    <lineage>
        <taxon>unclassified sequences</taxon>
        <taxon>metagenomes</taxon>
        <taxon>ecological metagenomes</taxon>
    </lineage>
</organism>
<dbReference type="EMBL" id="BARU01001859">
    <property type="protein sequence ID" value="GAH21520.1"/>
    <property type="molecule type" value="Genomic_DNA"/>
</dbReference>
<dbReference type="AlphaFoldDB" id="X1EMG3"/>
<sequence length="30" mass="3739">GAFSFDVHWRLWWFYWWSNKGGANFDLDET</sequence>
<name>X1EMG3_9ZZZZ</name>
<reference evidence="1" key="1">
    <citation type="journal article" date="2014" name="Front. Microbiol.">
        <title>High frequency of phylogenetically diverse reductive dehalogenase-homologous genes in deep subseafloor sedimentary metagenomes.</title>
        <authorList>
            <person name="Kawai M."/>
            <person name="Futagami T."/>
            <person name="Toyoda A."/>
            <person name="Takaki Y."/>
            <person name="Nishi S."/>
            <person name="Hori S."/>
            <person name="Arai W."/>
            <person name="Tsubouchi T."/>
            <person name="Morono Y."/>
            <person name="Uchiyama I."/>
            <person name="Ito T."/>
            <person name="Fujiyama A."/>
            <person name="Inagaki F."/>
            <person name="Takami H."/>
        </authorList>
    </citation>
    <scope>NUCLEOTIDE SEQUENCE</scope>
    <source>
        <strain evidence="1">Expedition CK06-06</strain>
    </source>
</reference>
<gene>
    <name evidence="1" type="ORF">S03H2_04640</name>
</gene>
<feature type="non-terminal residue" evidence="1">
    <location>
        <position position="1"/>
    </location>
</feature>
<proteinExistence type="predicted"/>
<comment type="caution">
    <text evidence="1">The sequence shown here is derived from an EMBL/GenBank/DDBJ whole genome shotgun (WGS) entry which is preliminary data.</text>
</comment>
<protein>
    <submittedName>
        <fullName evidence="1">Uncharacterized protein</fullName>
    </submittedName>
</protein>